<evidence type="ECO:0008006" key="4">
    <source>
        <dbReference type="Google" id="ProtNLM"/>
    </source>
</evidence>
<dbReference type="Proteomes" id="UP000763088">
    <property type="component" value="Unassembled WGS sequence"/>
</dbReference>
<feature type="chain" id="PRO_5036806185" description="Lipoprotein" evidence="1">
    <location>
        <begin position="16"/>
        <end position="242"/>
    </location>
</feature>
<dbReference type="PROSITE" id="PS51257">
    <property type="entry name" value="PROKAR_LIPOPROTEIN"/>
    <property type="match status" value="1"/>
</dbReference>
<evidence type="ECO:0000313" key="3">
    <source>
        <dbReference type="Proteomes" id="UP000763088"/>
    </source>
</evidence>
<gene>
    <name evidence="2" type="ORF">E7102_03080</name>
</gene>
<comment type="caution">
    <text evidence="2">The sequence shown here is derived from an EMBL/GenBank/DDBJ whole genome shotgun (WGS) entry which is preliminary data.</text>
</comment>
<accession>A0A928GGU7</accession>
<dbReference type="EMBL" id="SUYD01000003">
    <property type="protein sequence ID" value="MBE6265446.1"/>
    <property type="molecule type" value="Genomic_DNA"/>
</dbReference>
<dbReference type="AlphaFoldDB" id="A0A928GGU7"/>
<feature type="signal peptide" evidence="1">
    <location>
        <begin position="1"/>
        <end position="15"/>
    </location>
</feature>
<name>A0A928GGU7_XYLRU</name>
<evidence type="ECO:0000256" key="1">
    <source>
        <dbReference type="SAM" id="SignalP"/>
    </source>
</evidence>
<protein>
    <recommendedName>
        <fullName evidence="4">Lipoprotein</fullName>
    </recommendedName>
</protein>
<reference evidence="2" key="1">
    <citation type="submission" date="2019-04" db="EMBL/GenBank/DDBJ databases">
        <title>Evolution of Biomass-Degrading Anaerobic Consortia Revealed by Metagenomics.</title>
        <authorList>
            <person name="Peng X."/>
        </authorList>
    </citation>
    <scope>NUCLEOTIDE SEQUENCE</scope>
    <source>
        <strain evidence="2">SIG141</strain>
    </source>
</reference>
<keyword evidence="1" id="KW-0732">Signal</keyword>
<organism evidence="2 3">
    <name type="scientific">Xylanibacter ruminicola</name>
    <name type="common">Prevotella ruminicola</name>
    <dbReference type="NCBI Taxonomy" id="839"/>
    <lineage>
        <taxon>Bacteria</taxon>
        <taxon>Pseudomonadati</taxon>
        <taxon>Bacteroidota</taxon>
        <taxon>Bacteroidia</taxon>
        <taxon>Bacteroidales</taxon>
        <taxon>Prevotellaceae</taxon>
        <taxon>Xylanibacter</taxon>
    </lineage>
</organism>
<proteinExistence type="predicted"/>
<evidence type="ECO:0000313" key="2">
    <source>
        <dbReference type="EMBL" id="MBE6265446.1"/>
    </source>
</evidence>
<sequence length="242" mass="26661">MKKIFLMLFAICAFASCDPIHEKIGNSGHISLEELKAKTTVTVDKAASGLNGNVITCSTSAPVNAKWAMGGKEFYSNYAWKKMKLGEHVVTLTALCPDGTVLTAEFPVSCQEITDPLVKYYIYGGPDKPEDVPFQPGAWDAAAMRFSSTEGAHLPTIPDDVYFGLKTLIFDVSDVTADFDLKVMNGWWSNTYYDHVKWVDGLNELQITDVMATECAKGGEGRDLDLMLYSGSMTLNSVYYEE</sequence>